<dbReference type="AlphaFoldDB" id="A0A0D2KEM5"/>
<evidence type="ECO:0000256" key="1">
    <source>
        <dbReference type="ARBA" id="ARBA00004496"/>
    </source>
</evidence>
<dbReference type="EMBL" id="KK104193">
    <property type="protein sequence ID" value="KIY94288.1"/>
    <property type="molecule type" value="Genomic_DNA"/>
</dbReference>
<protein>
    <submittedName>
        <fullName evidence="6">Transportin-2</fullName>
    </submittedName>
</protein>
<dbReference type="STRING" id="145388.A0A0D2KEM5"/>
<dbReference type="InterPro" id="IPR016024">
    <property type="entry name" value="ARM-type_fold"/>
</dbReference>
<dbReference type="RefSeq" id="XP_013893308.1">
    <property type="nucleotide sequence ID" value="XM_014037854.1"/>
</dbReference>
<evidence type="ECO:0000256" key="5">
    <source>
        <dbReference type="ARBA" id="ARBA00022927"/>
    </source>
</evidence>
<keyword evidence="7" id="KW-1185">Reference proteome</keyword>
<dbReference type="GO" id="GO:0006606">
    <property type="term" value="P:protein import into nucleus"/>
    <property type="evidence" value="ECO:0007669"/>
    <property type="project" value="InterPro"/>
</dbReference>
<accession>A0A0D2KEM5</accession>
<evidence type="ECO:0000256" key="3">
    <source>
        <dbReference type="ARBA" id="ARBA00022490"/>
    </source>
</evidence>
<dbReference type="GeneID" id="25731159"/>
<keyword evidence="4" id="KW-0677">Repeat</keyword>
<dbReference type="SUPFAM" id="SSF48371">
    <property type="entry name" value="ARM repeat"/>
    <property type="match status" value="1"/>
</dbReference>
<evidence type="ECO:0000256" key="4">
    <source>
        <dbReference type="ARBA" id="ARBA00022737"/>
    </source>
</evidence>
<evidence type="ECO:0000256" key="2">
    <source>
        <dbReference type="ARBA" id="ARBA00022448"/>
    </source>
</evidence>
<name>A0A0D2KEM5_9CHLO</name>
<dbReference type="GO" id="GO:0005737">
    <property type="term" value="C:cytoplasm"/>
    <property type="evidence" value="ECO:0007669"/>
    <property type="project" value="UniProtKB-SubCell"/>
</dbReference>
<evidence type="ECO:0000313" key="6">
    <source>
        <dbReference type="EMBL" id="KIY94288.1"/>
    </source>
</evidence>
<dbReference type="InterPro" id="IPR040122">
    <property type="entry name" value="Importin_beta"/>
</dbReference>
<organism evidence="6 7">
    <name type="scientific">Monoraphidium neglectum</name>
    <dbReference type="NCBI Taxonomy" id="145388"/>
    <lineage>
        <taxon>Eukaryota</taxon>
        <taxon>Viridiplantae</taxon>
        <taxon>Chlorophyta</taxon>
        <taxon>core chlorophytes</taxon>
        <taxon>Chlorophyceae</taxon>
        <taxon>CS clade</taxon>
        <taxon>Sphaeropleales</taxon>
        <taxon>Selenastraceae</taxon>
        <taxon>Monoraphidium</taxon>
    </lineage>
</organism>
<dbReference type="KEGG" id="mng:MNEG_13673"/>
<dbReference type="InterPro" id="IPR011989">
    <property type="entry name" value="ARM-like"/>
</dbReference>
<dbReference type="Gene3D" id="1.25.10.10">
    <property type="entry name" value="Leucine-rich Repeat Variant"/>
    <property type="match status" value="1"/>
</dbReference>
<dbReference type="PANTHER" id="PTHR10527">
    <property type="entry name" value="IMPORTIN BETA"/>
    <property type="match status" value="1"/>
</dbReference>
<evidence type="ECO:0000313" key="7">
    <source>
        <dbReference type="Proteomes" id="UP000054498"/>
    </source>
</evidence>
<sequence length="452" mass="47569">MPTDAPGPPPGTPGAPPLAPASVELFDRALTGMLARVGDRNRLVQQSACSALAVMEEHAAAATNGKALLPHLPSILDTLAAGLQHYGRRTLRVLLDALSTLAGVVGPALGDPALAQRFMPQLFDRWSRQGLAAPESAPVMEAFSALAVAMRGGFEAFAKPVFEGAMQVVLLMQEAKAAQAAGQPPPQGVPYEPDTYMAALDLIAGLCDALRAGAEPLVAASRLVAALPDACRDEAPDVRQSAFALMGDLARGCPSHLLPALPQWVGLALSQLDAPALNEKAMPAANNAAWALGELLCRAPPDAAAAAAERVSAAMHFILSGGVRVTHGLKENAAITLGRAAAAAPGALAPHLAHFLSPWCGALRGVRDEVEKEDAFRGLCRLVPLNVEAAWQSFPQLAAAFASWRHIADQQLRADMTSIMQSFKAAYAAQWGEMERRLEPQLVMRLREMYGV</sequence>
<keyword evidence="2" id="KW-0813">Transport</keyword>
<dbReference type="OrthoDB" id="951172at2759"/>
<proteinExistence type="predicted"/>
<keyword evidence="5" id="KW-0653">Protein transport</keyword>
<dbReference type="Proteomes" id="UP000054498">
    <property type="component" value="Unassembled WGS sequence"/>
</dbReference>
<gene>
    <name evidence="6" type="ORF">MNEG_13673</name>
</gene>
<reference evidence="6 7" key="1">
    <citation type="journal article" date="2013" name="BMC Genomics">
        <title>Reconstruction of the lipid metabolism for the microalga Monoraphidium neglectum from its genome sequence reveals characteristics suitable for biofuel production.</title>
        <authorList>
            <person name="Bogen C."/>
            <person name="Al-Dilaimi A."/>
            <person name="Albersmeier A."/>
            <person name="Wichmann J."/>
            <person name="Grundmann M."/>
            <person name="Rupp O."/>
            <person name="Lauersen K.J."/>
            <person name="Blifernez-Klassen O."/>
            <person name="Kalinowski J."/>
            <person name="Goesmann A."/>
            <person name="Mussgnug J.H."/>
            <person name="Kruse O."/>
        </authorList>
    </citation>
    <scope>NUCLEOTIDE SEQUENCE [LARGE SCALE GENOMIC DNA]</scope>
    <source>
        <strain evidence="6 7">SAG 48.87</strain>
    </source>
</reference>
<comment type="subcellular location">
    <subcellularLocation>
        <location evidence="1">Cytoplasm</location>
    </subcellularLocation>
</comment>
<keyword evidence="3" id="KW-0963">Cytoplasm</keyword>